<dbReference type="InterPro" id="IPR005821">
    <property type="entry name" value="Ion_trans_dom"/>
</dbReference>
<evidence type="ECO:0000259" key="13">
    <source>
        <dbReference type="SMART" id="SM01420"/>
    </source>
</evidence>
<keyword evidence="9" id="KW-0407">Ion channel</keyword>
<evidence type="ECO:0000256" key="7">
    <source>
        <dbReference type="ARBA" id="ARBA00023065"/>
    </source>
</evidence>
<protein>
    <recommendedName>
        <fullName evidence="13">Transient receptor ion channel domain-containing protein</fullName>
    </recommendedName>
</protein>
<comment type="caution">
    <text evidence="14">The sequence shown here is derived from an EMBL/GenBank/DDBJ whole genome shotgun (WGS) entry which is preliminary data.</text>
</comment>
<dbReference type="OrthoDB" id="2373987at2759"/>
<sequence length="832" mass="95746">MAAAITTAIGWRKHHKPQRKTTKRPNFDYENVKSDRDFVLDSKALAYRPSLLLPDLSEDGKAFFNLVHNGDVIDVIDFISHQENFDINCQNYQGFTALHIAVNNEDVPMVEYFAQFDEINIGDCVLHAVLIGNCRIMEILLDKLKNTDRSETYLPDDYESTEFSVDMTPLILAAHQQHYECIKVLMKRGHRIEKPHSPKCFCGDVCLKLKERESLVESIARLNCYKALASPAYICQSSDDPILTAFELSLELTECAFVEKEFHKDYTDLAASVKKFPVLLLDQCRSTEEVEELLEWSKDGIDEGGQTLRFPRLDKAMDCQQKEFVAHHSCQQVLRMAWVGKWIEWKAYNDPQKLAHAIFRIFTLPLASVFYLVAPYTKLAQSLKSPMNKFLYYSASYMAFLVMLFIQNDRDRMDFVRGPPNTGLEWAIAIYVFGLLWKEIKQVWGDGIKKYLSQKWNWYDMIMMMVFLLTFILWVVAYHDVRVNGNKFLERKYWEMTDPTLLAECTLAIATIMAFGRVLQFFQVNNTLGPLQVSISKMFIDVGRFLCIFFIVIFSFSTGLSKLYTYYGGQLIIDSNGIKKPQLGAFTTFTDSVKTLFWAIFAMSPINAADVVISPYTKQDGNETIVYINKHEITQTVGALMFGAYHVIAIIVLLNMLIAMMTNSYQMVFDNADVEWKFARTEVWQSFLEEGGTLPPPFNLIPSPKSFSKFAKWLALKCLGREQAHCSLLKCCYIDDENARSLESKRESYQLLMSKLIQRYLGHKKIAENKQEHNDVDTSTVHDNIHQELKELKQMLKRFMGENTTRSSKTNLRSDRESSPNSSTGSLIEVFL</sequence>
<dbReference type="GO" id="GO:0005886">
    <property type="term" value="C:plasma membrane"/>
    <property type="evidence" value="ECO:0007669"/>
    <property type="project" value="TreeGrafter"/>
</dbReference>
<keyword evidence="8 12" id="KW-0472">Membrane</keyword>
<organism evidence="14 15">
    <name type="scientific">Owenia fusiformis</name>
    <name type="common">Polychaete worm</name>
    <dbReference type="NCBI Taxonomy" id="6347"/>
    <lineage>
        <taxon>Eukaryota</taxon>
        <taxon>Metazoa</taxon>
        <taxon>Spiralia</taxon>
        <taxon>Lophotrochozoa</taxon>
        <taxon>Annelida</taxon>
        <taxon>Polychaeta</taxon>
        <taxon>Sedentaria</taxon>
        <taxon>Canalipalpata</taxon>
        <taxon>Sabellida</taxon>
        <taxon>Oweniida</taxon>
        <taxon>Oweniidae</taxon>
        <taxon>Owenia</taxon>
    </lineage>
</organism>
<keyword evidence="7" id="KW-0406">Ion transport</keyword>
<keyword evidence="15" id="KW-1185">Reference proteome</keyword>
<evidence type="ECO:0000256" key="6">
    <source>
        <dbReference type="ARBA" id="ARBA00023043"/>
    </source>
</evidence>
<dbReference type="SUPFAM" id="SSF48403">
    <property type="entry name" value="Ankyrin repeat"/>
    <property type="match status" value="1"/>
</dbReference>
<evidence type="ECO:0000256" key="4">
    <source>
        <dbReference type="ARBA" id="ARBA00022737"/>
    </source>
</evidence>
<dbReference type="AlphaFoldDB" id="A0A8S4NW45"/>
<keyword evidence="3 12" id="KW-0812">Transmembrane</keyword>
<dbReference type="InterPro" id="IPR036770">
    <property type="entry name" value="Ankyrin_rpt-contain_sf"/>
</dbReference>
<feature type="coiled-coil region" evidence="10">
    <location>
        <begin position="739"/>
        <end position="802"/>
    </location>
</feature>
<feature type="transmembrane region" description="Helical" evidence="12">
    <location>
        <begin position="596"/>
        <end position="616"/>
    </location>
</feature>
<evidence type="ECO:0000256" key="3">
    <source>
        <dbReference type="ARBA" id="ARBA00022692"/>
    </source>
</evidence>
<feature type="domain" description="Transient receptor ion channel" evidence="13">
    <location>
        <begin position="202"/>
        <end position="263"/>
    </location>
</feature>
<reference evidence="14" key="1">
    <citation type="submission" date="2022-03" db="EMBL/GenBank/DDBJ databases">
        <authorList>
            <person name="Martin C."/>
        </authorList>
    </citation>
    <scope>NUCLEOTIDE SEQUENCE</scope>
</reference>
<feature type="region of interest" description="Disordered" evidence="11">
    <location>
        <begin position="803"/>
        <end position="827"/>
    </location>
</feature>
<dbReference type="InterPro" id="IPR002110">
    <property type="entry name" value="Ankyrin_rpt"/>
</dbReference>
<dbReference type="GO" id="GO:0070679">
    <property type="term" value="F:inositol 1,4,5 trisphosphate binding"/>
    <property type="evidence" value="ECO:0007669"/>
    <property type="project" value="TreeGrafter"/>
</dbReference>
<comment type="subcellular location">
    <subcellularLocation>
        <location evidence="1">Membrane</location>
        <topology evidence="1">Multi-pass membrane protein</topology>
    </subcellularLocation>
</comment>
<dbReference type="InterPro" id="IPR013555">
    <property type="entry name" value="TRP_dom"/>
</dbReference>
<evidence type="ECO:0000256" key="1">
    <source>
        <dbReference type="ARBA" id="ARBA00004141"/>
    </source>
</evidence>
<name>A0A8S4NW45_OWEFU</name>
<dbReference type="Proteomes" id="UP000749559">
    <property type="component" value="Unassembled WGS sequence"/>
</dbReference>
<dbReference type="GO" id="GO:0051480">
    <property type="term" value="P:regulation of cytosolic calcium ion concentration"/>
    <property type="evidence" value="ECO:0007669"/>
    <property type="project" value="TreeGrafter"/>
</dbReference>
<evidence type="ECO:0000313" key="14">
    <source>
        <dbReference type="EMBL" id="CAH1786057.1"/>
    </source>
</evidence>
<dbReference type="Pfam" id="PF13637">
    <property type="entry name" value="Ank_4"/>
    <property type="match status" value="1"/>
</dbReference>
<dbReference type="PANTHER" id="PTHR10117">
    <property type="entry name" value="TRANSIENT RECEPTOR POTENTIAL CHANNEL"/>
    <property type="match status" value="1"/>
</dbReference>
<keyword evidence="10" id="KW-0175">Coiled coil</keyword>
<dbReference type="SMART" id="SM01420">
    <property type="entry name" value="TRP_2"/>
    <property type="match status" value="1"/>
</dbReference>
<keyword evidence="5 12" id="KW-1133">Transmembrane helix</keyword>
<dbReference type="GO" id="GO:0015279">
    <property type="term" value="F:store-operated calcium channel activity"/>
    <property type="evidence" value="ECO:0007669"/>
    <property type="project" value="TreeGrafter"/>
</dbReference>
<feature type="transmembrane region" description="Helical" evidence="12">
    <location>
        <begin position="390"/>
        <end position="406"/>
    </location>
</feature>
<dbReference type="InterPro" id="IPR002153">
    <property type="entry name" value="TRPC_channel"/>
</dbReference>
<evidence type="ECO:0000256" key="10">
    <source>
        <dbReference type="SAM" id="Coils"/>
    </source>
</evidence>
<dbReference type="EMBL" id="CAIIXF020000006">
    <property type="protein sequence ID" value="CAH1786057.1"/>
    <property type="molecule type" value="Genomic_DNA"/>
</dbReference>
<dbReference type="Pfam" id="PF00023">
    <property type="entry name" value="Ank"/>
    <property type="match status" value="1"/>
</dbReference>
<dbReference type="PANTHER" id="PTHR10117:SF54">
    <property type="entry name" value="TRANSIENT RECEPTOR POTENTIAL-GAMMA PROTEIN"/>
    <property type="match status" value="1"/>
</dbReference>
<evidence type="ECO:0000256" key="11">
    <source>
        <dbReference type="SAM" id="MobiDB-lite"/>
    </source>
</evidence>
<dbReference type="Gene3D" id="1.25.40.20">
    <property type="entry name" value="Ankyrin repeat-containing domain"/>
    <property type="match status" value="1"/>
</dbReference>
<dbReference type="Pfam" id="PF08344">
    <property type="entry name" value="TRP_2"/>
    <property type="match status" value="1"/>
</dbReference>
<evidence type="ECO:0000256" key="12">
    <source>
        <dbReference type="SAM" id="Phobius"/>
    </source>
</evidence>
<evidence type="ECO:0000313" key="15">
    <source>
        <dbReference type="Proteomes" id="UP000749559"/>
    </source>
</evidence>
<feature type="compositionally biased region" description="Basic residues" evidence="11">
    <location>
        <begin position="11"/>
        <end position="23"/>
    </location>
</feature>
<feature type="transmembrane region" description="Helical" evidence="12">
    <location>
        <begin position="458"/>
        <end position="479"/>
    </location>
</feature>
<feature type="transmembrane region" description="Helical" evidence="12">
    <location>
        <begin position="637"/>
        <end position="661"/>
    </location>
</feature>
<feature type="region of interest" description="Disordered" evidence="11">
    <location>
        <begin position="1"/>
        <end position="25"/>
    </location>
</feature>
<evidence type="ECO:0000256" key="8">
    <source>
        <dbReference type="ARBA" id="ARBA00023136"/>
    </source>
</evidence>
<keyword evidence="2" id="KW-0813">Transport</keyword>
<feature type="transmembrane region" description="Helical" evidence="12">
    <location>
        <begin position="499"/>
        <end position="519"/>
    </location>
</feature>
<proteinExistence type="predicted"/>
<dbReference type="SMART" id="SM00248">
    <property type="entry name" value="ANK"/>
    <property type="match status" value="2"/>
</dbReference>
<dbReference type="Pfam" id="PF00520">
    <property type="entry name" value="Ion_trans"/>
    <property type="match status" value="1"/>
</dbReference>
<dbReference type="PRINTS" id="PR01097">
    <property type="entry name" value="TRNSRECEPTRP"/>
</dbReference>
<evidence type="ECO:0000256" key="9">
    <source>
        <dbReference type="ARBA" id="ARBA00023303"/>
    </source>
</evidence>
<keyword evidence="6" id="KW-0040">ANK repeat</keyword>
<feature type="transmembrane region" description="Helical" evidence="12">
    <location>
        <begin position="357"/>
        <end position="378"/>
    </location>
</feature>
<evidence type="ECO:0000256" key="2">
    <source>
        <dbReference type="ARBA" id="ARBA00022448"/>
    </source>
</evidence>
<dbReference type="GO" id="GO:0034703">
    <property type="term" value="C:cation channel complex"/>
    <property type="evidence" value="ECO:0007669"/>
    <property type="project" value="TreeGrafter"/>
</dbReference>
<keyword evidence="4" id="KW-0677">Repeat</keyword>
<evidence type="ECO:0000256" key="5">
    <source>
        <dbReference type="ARBA" id="ARBA00022989"/>
    </source>
</evidence>
<gene>
    <name evidence="14" type="ORF">OFUS_LOCUS12022</name>
</gene>
<feature type="transmembrane region" description="Helical" evidence="12">
    <location>
        <begin position="539"/>
        <end position="557"/>
    </location>
</feature>
<accession>A0A8S4NW45</accession>
<feature type="transmembrane region" description="Helical" evidence="12">
    <location>
        <begin position="418"/>
        <end position="437"/>
    </location>
</feature>